<dbReference type="Pfam" id="PF13181">
    <property type="entry name" value="TPR_8"/>
    <property type="match status" value="1"/>
</dbReference>
<dbReference type="InterPro" id="IPR019734">
    <property type="entry name" value="TPR_rpt"/>
</dbReference>
<evidence type="ECO:0000256" key="2">
    <source>
        <dbReference type="SAM" id="MobiDB-lite"/>
    </source>
</evidence>
<dbReference type="AlphaFoldDB" id="A0AAP0E6K3"/>
<keyword evidence="4" id="KW-1185">Reference proteome</keyword>
<keyword evidence="1" id="KW-0802">TPR repeat</keyword>
<feature type="region of interest" description="Disordered" evidence="2">
    <location>
        <begin position="36"/>
        <end position="76"/>
    </location>
</feature>
<dbReference type="InterPro" id="IPR011990">
    <property type="entry name" value="TPR-like_helical_dom_sf"/>
</dbReference>
<dbReference type="InterPro" id="IPR043376">
    <property type="entry name" value="NPG1-like"/>
</dbReference>
<dbReference type="PANTHER" id="PTHR44102">
    <property type="entry name" value="PROTEIN NPG1"/>
    <property type="match status" value="1"/>
</dbReference>
<dbReference type="PANTHER" id="PTHR44102:SF1">
    <property type="entry name" value="OS10G0471400 PROTEIN"/>
    <property type="match status" value="1"/>
</dbReference>
<dbReference type="PROSITE" id="PS50005">
    <property type="entry name" value="TPR"/>
    <property type="match status" value="1"/>
</dbReference>
<proteinExistence type="predicted"/>
<sequence length="733" mass="81510">MGSEKWNRKRETGFRGRVRKAIKSKCLCSGEELEVDEMVPSSESLATRDYSASGYSSRPGESEQRPDNGNIEEAESSLRESGFLNYEEARALLGRLEYQRGNIQAALHVFEGIDIAAVTPKMKLSIAKKSERRKRRSQSEDVPPMSIHAVSLLFEAIFLKSKSLQALGRCREAAQSCKVILDTVESALPDGMPENFGIDCKLQETLNKAVELLPELWKLAGLPQEAILSYRRALLHYWNLDVKTTAKIQKEFAIFLLYGGSDACPPNLRSQVEGSFVPRNNIEEAILLLMILLKKLALKRIEWDPSIIDHLTFALAIAGELKGLASKVEELPPGILDRKETYYTLALCYYGAGEDVVALDLLKKLFSNREDSDSLQAFLLASKICGENPNFAEEGVRFAQRSVSCLEGGCDQMLSVANFLLGVSLSAKARSVLSDSERSARQSEALKVLETAEKTMTTVDPRVIFLLGLENAEQRKLDIALHYAKQFLKLDAGSNVRGWVLLVRILSAQKRFIDAEAIIDGALDQTGRWDQGELLRTKARLQIAQGQLKNALKTYSHLLALLQVQSKSFRVDKRLLKGNDYQDKSLELETWHDLAAVYIGLSQWREAEACLIKSKSAFPRSASRWHTTGMLYQAKGLHKEALEAFTNALDIDPGHVPSLVSTAVVLKQLGTQSLAVVRSFLTEALRLDRTNSSAWYNLGLLYKDEGVSSAVEASECFEAAALLEESAPIEPFR</sequence>
<organism evidence="3 4">
    <name type="scientific">Stephania yunnanensis</name>
    <dbReference type="NCBI Taxonomy" id="152371"/>
    <lineage>
        <taxon>Eukaryota</taxon>
        <taxon>Viridiplantae</taxon>
        <taxon>Streptophyta</taxon>
        <taxon>Embryophyta</taxon>
        <taxon>Tracheophyta</taxon>
        <taxon>Spermatophyta</taxon>
        <taxon>Magnoliopsida</taxon>
        <taxon>Ranunculales</taxon>
        <taxon>Menispermaceae</taxon>
        <taxon>Menispermoideae</taxon>
        <taxon>Cissampelideae</taxon>
        <taxon>Stephania</taxon>
    </lineage>
</organism>
<dbReference type="SUPFAM" id="SSF48452">
    <property type="entry name" value="TPR-like"/>
    <property type="match status" value="2"/>
</dbReference>
<protein>
    <submittedName>
        <fullName evidence="3">Uncharacterized protein</fullName>
    </submittedName>
</protein>
<feature type="repeat" description="TPR" evidence="1">
    <location>
        <begin position="622"/>
        <end position="655"/>
    </location>
</feature>
<evidence type="ECO:0000256" key="1">
    <source>
        <dbReference type="PROSITE-ProRule" id="PRU00339"/>
    </source>
</evidence>
<dbReference type="SMART" id="SM00028">
    <property type="entry name" value="TPR"/>
    <property type="match status" value="5"/>
</dbReference>
<accession>A0AAP0E6K3</accession>
<name>A0AAP0E6K3_9MAGN</name>
<evidence type="ECO:0000313" key="3">
    <source>
        <dbReference type="EMBL" id="KAK9087561.1"/>
    </source>
</evidence>
<dbReference type="Gene3D" id="1.25.40.10">
    <property type="entry name" value="Tetratricopeptide repeat domain"/>
    <property type="match status" value="2"/>
</dbReference>
<gene>
    <name evidence="3" type="ORF">Syun_029955</name>
</gene>
<reference evidence="3 4" key="1">
    <citation type="submission" date="2024-01" db="EMBL/GenBank/DDBJ databases">
        <title>Genome assemblies of Stephania.</title>
        <authorList>
            <person name="Yang L."/>
        </authorList>
    </citation>
    <scope>NUCLEOTIDE SEQUENCE [LARGE SCALE GENOMIC DNA]</scope>
    <source>
        <strain evidence="3">YNDBR</strain>
        <tissue evidence="3">Leaf</tissue>
    </source>
</reference>
<dbReference type="EMBL" id="JBBNAF010000013">
    <property type="protein sequence ID" value="KAK9087561.1"/>
    <property type="molecule type" value="Genomic_DNA"/>
</dbReference>
<dbReference type="Proteomes" id="UP001420932">
    <property type="component" value="Unassembled WGS sequence"/>
</dbReference>
<evidence type="ECO:0000313" key="4">
    <source>
        <dbReference type="Proteomes" id="UP001420932"/>
    </source>
</evidence>
<comment type="caution">
    <text evidence="3">The sequence shown here is derived from an EMBL/GenBank/DDBJ whole genome shotgun (WGS) entry which is preliminary data.</text>
</comment>